<feature type="domain" description="G" evidence="1">
    <location>
        <begin position="99"/>
        <end position="142"/>
    </location>
</feature>
<comment type="caution">
    <text evidence="2">The sequence shown here is derived from an EMBL/GenBank/DDBJ whole genome shotgun (WGS) entry which is preliminary data.</text>
</comment>
<dbReference type="PANTHER" id="PTHR23305:SF1">
    <property type="entry name" value="OBG-TYPE G DOMAIN-CONTAINING PROTEIN"/>
    <property type="match status" value="1"/>
</dbReference>
<name>A0AAD3DJF9_9CHLO</name>
<sequence length="240" mass="24635">VTWWLREEADPELIRAAVAEAAASAPWRTGAAEAAGLAEVDEAAAAELQWGDGSSDASAAAAAGSSAAAQHGSGAADAGCSSSSGSSEWSQRGRWDYVVGLVGKPSAGKSTFFNAVTDPVSDDDGARVAAFPFTTIAPNIGRGFCLVPDPAPLLGLGRGAARPLHGYSESFCLDSADPRFTNIDPLRRWAGAAGWSAPPVRPLLWRKVPVVVKDVAGLVPGAYQGRGRGNAFLNDLCDAD</sequence>
<dbReference type="InterPro" id="IPR006073">
    <property type="entry name" value="GTP-bd"/>
</dbReference>
<feature type="non-terminal residue" evidence="2">
    <location>
        <position position="1"/>
    </location>
</feature>
<dbReference type="Pfam" id="PF01926">
    <property type="entry name" value="MMR_HSR1"/>
    <property type="match status" value="1"/>
</dbReference>
<accession>A0AAD3DJF9</accession>
<organism evidence="2 3">
    <name type="scientific">Astrephomene gubernaculifera</name>
    <dbReference type="NCBI Taxonomy" id="47775"/>
    <lineage>
        <taxon>Eukaryota</taxon>
        <taxon>Viridiplantae</taxon>
        <taxon>Chlorophyta</taxon>
        <taxon>core chlorophytes</taxon>
        <taxon>Chlorophyceae</taxon>
        <taxon>CS clade</taxon>
        <taxon>Chlamydomonadales</taxon>
        <taxon>Astrephomenaceae</taxon>
        <taxon>Astrephomene</taxon>
    </lineage>
</organism>
<dbReference type="EMBL" id="BMAR01000004">
    <property type="protein sequence ID" value="GFR42959.1"/>
    <property type="molecule type" value="Genomic_DNA"/>
</dbReference>
<dbReference type="Proteomes" id="UP001054857">
    <property type="component" value="Unassembled WGS sequence"/>
</dbReference>
<proteinExistence type="predicted"/>
<dbReference type="GO" id="GO:0005737">
    <property type="term" value="C:cytoplasm"/>
    <property type="evidence" value="ECO:0007669"/>
    <property type="project" value="TreeGrafter"/>
</dbReference>
<dbReference type="Gene3D" id="3.40.50.300">
    <property type="entry name" value="P-loop containing nucleotide triphosphate hydrolases"/>
    <property type="match status" value="1"/>
</dbReference>
<evidence type="ECO:0000313" key="2">
    <source>
        <dbReference type="EMBL" id="GFR42959.1"/>
    </source>
</evidence>
<dbReference type="PANTHER" id="PTHR23305">
    <property type="entry name" value="OBG GTPASE FAMILY"/>
    <property type="match status" value="1"/>
</dbReference>
<dbReference type="GO" id="GO:0016887">
    <property type="term" value="F:ATP hydrolysis activity"/>
    <property type="evidence" value="ECO:0007669"/>
    <property type="project" value="TreeGrafter"/>
</dbReference>
<dbReference type="AlphaFoldDB" id="A0AAD3DJF9"/>
<dbReference type="SUPFAM" id="SSF52540">
    <property type="entry name" value="P-loop containing nucleoside triphosphate hydrolases"/>
    <property type="match status" value="1"/>
</dbReference>
<dbReference type="InterPro" id="IPR027417">
    <property type="entry name" value="P-loop_NTPase"/>
</dbReference>
<evidence type="ECO:0000313" key="3">
    <source>
        <dbReference type="Proteomes" id="UP001054857"/>
    </source>
</evidence>
<reference evidence="2 3" key="1">
    <citation type="journal article" date="2021" name="Sci. Rep.">
        <title>Genome sequencing of the multicellular alga Astrephomene provides insights into convergent evolution of germ-soma differentiation.</title>
        <authorList>
            <person name="Yamashita S."/>
            <person name="Yamamoto K."/>
            <person name="Matsuzaki R."/>
            <person name="Suzuki S."/>
            <person name="Yamaguchi H."/>
            <person name="Hirooka S."/>
            <person name="Minakuchi Y."/>
            <person name="Miyagishima S."/>
            <person name="Kawachi M."/>
            <person name="Toyoda A."/>
            <person name="Nozaki H."/>
        </authorList>
    </citation>
    <scope>NUCLEOTIDE SEQUENCE [LARGE SCALE GENOMIC DNA]</scope>
    <source>
        <strain evidence="2 3">NIES-4017</strain>
    </source>
</reference>
<protein>
    <recommendedName>
        <fullName evidence="1">G domain-containing protein</fullName>
    </recommendedName>
</protein>
<feature type="non-terminal residue" evidence="2">
    <location>
        <position position="240"/>
    </location>
</feature>
<gene>
    <name evidence="2" type="ORF">Agub_g3957</name>
</gene>
<evidence type="ECO:0000259" key="1">
    <source>
        <dbReference type="Pfam" id="PF01926"/>
    </source>
</evidence>
<dbReference type="GO" id="GO:0005525">
    <property type="term" value="F:GTP binding"/>
    <property type="evidence" value="ECO:0007669"/>
    <property type="project" value="InterPro"/>
</dbReference>
<keyword evidence="3" id="KW-1185">Reference proteome</keyword>